<name>A0A1M4E8P1_9ACTN</name>
<dbReference type="EMBL" id="LT559118">
    <property type="protein sequence ID" value="SBO95063.1"/>
    <property type="molecule type" value="Genomic_DNA"/>
</dbReference>
<gene>
    <name evidence="1" type="ORF">BN4615_P4579</name>
</gene>
<dbReference type="AlphaFoldDB" id="A0A1M4E8P1"/>
<accession>A0A1M4E8P1</accession>
<evidence type="ECO:0000313" key="1">
    <source>
        <dbReference type="EMBL" id="SBO95063.1"/>
    </source>
</evidence>
<reference evidence="1" key="1">
    <citation type="submission" date="2016-04" db="EMBL/GenBank/DDBJ databases">
        <authorList>
            <person name="Evans L.H."/>
            <person name="Alamgir A."/>
            <person name="Owens N."/>
            <person name="Weber N.D."/>
            <person name="Virtaneva K."/>
            <person name="Barbian K."/>
            <person name="Babar A."/>
            <person name="Rosenke K."/>
        </authorList>
    </citation>
    <scope>NUCLEOTIDE SEQUENCE</scope>
    <source>
        <strain evidence="1">Nono1</strain>
    </source>
</reference>
<protein>
    <submittedName>
        <fullName evidence="1">Uncharacterized protein</fullName>
    </submittedName>
</protein>
<proteinExistence type="predicted"/>
<organism evidence="1">
    <name type="scientific">Nonomuraea gerenzanensis</name>
    <dbReference type="NCBI Taxonomy" id="93944"/>
    <lineage>
        <taxon>Bacteria</taxon>
        <taxon>Bacillati</taxon>
        <taxon>Actinomycetota</taxon>
        <taxon>Actinomycetes</taxon>
        <taxon>Streptosporangiales</taxon>
        <taxon>Streptosporangiaceae</taxon>
        <taxon>Nonomuraea</taxon>
    </lineage>
</organism>
<sequence length="41" mass="4505">MTAESRTLLTSEKRSPMYRWEIVQAAGERAAALLARLAQAG</sequence>